<dbReference type="KEGG" id="sla:SERLADRAFT_466955"/>
<reference evidence="2" key="1">
    <citation type="journal article" date="2011" name="Science">
        <title>The plant cell wall-decomposing machinery underlies the functional diversity of forest fungi.</title>
        <authorList>
            <person name="Eastwood D.C."/>
            <person name="Floudas D."/>
            <person name="Binder M."/>
            <person name="Majcherczyk A."/>
            <person name="Schneider P."/>
            <person name="Aerts A."/>
            <person name="Asiegbu F.O."/>
            <person name="Baker S.E."/>
            <person name="Barry K."/>
            <person name="Bendiksby M."/>
            <person name="Blumentritt M."/>
            <person name="Coutinho P.M."/>
            <person name="Cullen D."/>
            <person name="de Vries R.P."/>
            <person name="Gathman A."/>
            <person name="Goodell B."/>
            <person name="Henrissat B."/>
            <person name="Ihrmark K."/>
            <person name="Kauserud H."/>
            <person name="Kohler A."/>
            <person name="LaButti K."/>
            <person name="Lapidus A."/>
            <person name="Lavin J.L."/>
            <person name="Lee Y.-H."/>
            <person name="Lindquist E."/>
            <person name="Lilly W."/>
            <person name="Lucas S."/>
            <person name="Morin E."/>
            <person name="Murat C."/>
            <person name="Oguiza J.A."/>
            <person name="Park J."/>
            <person name="Pisabarro A.G."/>
            <person name="Riley R."/>
            <person name="Rosling A."/>
            <person name="Salamov A."/>
            <person name="Schmidt O."/>
            <person name="Schmutz J."/>
            <person name="Skrede I."/>
            <person name="Stenlid J."/>
            <person name="Wiebenga A."/>
            <person name="Xie X."/>
            <person name="Kuees U."/>
            <person name="Hibbett D.S."/>
            <person name="Hoffmeister D."/>
            <person name="Hoegberg N."/>
            <person name="Martin F."/>
            <person name="Grigoriev I.V."/>
            <person name="Watkinson S.C."/>
        </authorList>
    </citation>
    <scope>NUCLEOTIDE SEQUENCE [LARGE SCALE GENOMIC DNA]</scope>
    <source>
        <strain evidence="2">S7.9</strain>
    </source>
</reference>
<proteinExistence type="predicted"/>
<protein>
    <submittedName>
        <fullName evidence="1">Uncharacterized protein</fullName>
    </submittedName>
</protein>
<dbReference type="Proteomes" id="UP000008064">
    <property type="component" value="Unassembled WGS sequence"/>
</dbReference>
<dbReference type="GeneID" id="18819149"/>
<dbReference type="EMBL" id="GL945433">
    <property type="protein sequence ID" value="EGO26021.1"/>
    <property type="molecule type" value="Genomic_DNA"/>
</dbReference>
<evidence type="ECO:0000313" key="1">
    <source>
        <dbReference type="EMBL" id="EGO26021.1"/>
    </source>
</evidence>
<evidence type="ECO:0000313" key="2">
    <source>
        <dbReference type="Proteomes" id="UP000008064"/>
    </source>
</evidence>
<dbReference type="AlphaFoldDB" id="F8NVC0"/>
<gene>
    <name evidence="1" type="ORF">SERLADRAFT_466955</name>
</gene>
<organism evidence="2">
    <name type="scientific">Serpula lacrymans var. lacrymans (strain S7.9)</name>
    <name type="common">Dry rot fungus</name>
    <dbReference type="NCBI Taxonomy" id="578457"/>
    <lineage>
        <taxon>Eukaryota</taxon>
        <taxon>Fungi</taxon>
        <taxon>Dikarya</taxon>
        <taxon>Basidiomycota</taxon>
        <taxon>Agaricomycotina</taxon>
        <taxon>Agaricomycetes</taxon>
        <taxon>Agaricomycetidae</taxon>
        <taxon>Boletales</taxon>
        <taxon>Coniophorineae</taxon>
        <taxon>Serpulaceae</taxon>
        <taxon>Serpula</taxon>
    </lineage>
</organism>
<dbReference type="HOGENOM" id="CLU_1012522_0_0_1"/>
<sequence>MDPYHSRLNVMSRLYVLVIQTSKIADETYLQTVTRPFFRVMEPTAVAECIRTLSRLRGKGSAITLLLFALENERRCVDECGLLQDLTALYHDSIVRYGILSDETRLEEVIRPLINRMPLELAAECLLRIIADCAQCSVEVLRGRSGMPAEFQPNDQLLNIALDILVKFRHRLSDTQLRHRLCLVNLVCQLYPRLVAPSHSLIQNMWASFMICSGQEGINQGLNFLFTLQLTAGTSLAAIQYVIAFAKHTMHQSPTRSYSIHQIIYDCMHYGMLDW</sequence>
<dbReference type="RefSeq" id="XP_007318143.1">
    <property type="nucleotide sequence ID" value="XM_007318081.1"/>
</dbReference>
<name>F8NVC0_SERL9</name>
<accession>F8NVC0</accession>